<keyword evidence="5" id="KW-1185">Reference proteome</keyword>
<accession>A0AAD7LWC8</accession>
<dbReference type="EMBL" id="JARAOO010000006">
    <property type="protein sequence ID" value="KAJ7965328.1"/>
    <property type="molecule type" value="Genomic_DNA"/>
</dbReference>
<dbReference type="KEGG" id="qsa:O6P43_014989"/>
<dbReference type="PANTHER" id="PTHR10460">
    <property type="entry name" value="ABL INTERACTOR FAMILY MEMBER"/>
    <property type="match status" value="1"/>
</dbReference>
<dbReference type="Proteomes" id="UP001163823">
    <property type="component" value="Chromosome 6"/>
</dbReference>
<feature type="compositionally biased region" description="Low complexity" evidence="3">
    <location>
        <begin position="227"/>
        <end position="260"/>
    </location>
</feature>
<organism evidence="4 5">
    <name type="scientific">Quillaja saponaria</name>
    <name type="common">Soap bark tree</name>
    <dbReference type="NCBI Taxonomy" id="32244"/>
    <lineage>
        <taxon>Eukaryota</taxon>
        <taxon>Viridiplantae</taxon>
        <taxon>Streptophyta</taxon>
        <taxon>Embryophyta</taxon>
        <taxon>Tracheophyta</taxon>
        <taxon>Spermatophyta</taxon>
        <taxon>Magnoliopsida</taxon>
        <taxon>eudicotyledons</taxon>
        <taxon>Gunneridae</taxon>
        <taxon>Pentapetalae</taxon>
        <taxon>rosids</taxon>
        <taxon>fabids</taxon>
        <taxon>Fabales</taxon>
        <taxon>Quillajaceae</taxon>
        <taxon>Quillaja</taxon>
    </lineage>
</organism>
<evidence type="ECO:0000313" key="4">
    <source>
        <dbReference type="EMBL" id="KAJ7965328.1"/>
    </source>
</evidence>
<name>A0AAD7LWC8_QUISA</name>
<evidence type="ECO:0000256" key="2">
    <source>
        <dbReference type="ARBA" id="ARBA00025223"/>
    </source>
</evidence>
<evidence type="ECO:0000256" key="3">
    <source>
        <dbReference type="SAM" id="MobiDB-lite"/>
    </source>
</evidence>
<feature type="region of interest" description="Disordered" evidence="3">
    <location>
        <begin position="176"/>
        <end position="293"/>
    </location>
</feature>
<sequence>MTASSNQPVSQEASNYDEVSMEQSLLFSDSLKDLKNLRTQLYSAAEYFELSYRNDDQKQIVVETLKDYTIKAVVNTVDHLGSVTYKVNDFLDEKVDEVSGTELHVSCIEQRIRTCEEYIDHGGLTQQSLVINTPKYHKRYILPVGETVFGANHTKKYQGRSLDDNDWHQYRNVVRATIRETPSSTVSKGRSPSPSMQPEQTGACSFTSTMPKKNLEKRTVSPHRFPLLRSGSLSSRPVTPNSSRPTTPNSSRPSTPNPSNARQRYPSEPRKSASMQLPAEWGNGKDVEQYPSKSKRLLKALLSRRKSKRDDMLYTYLDEY</sequence>
<dbReference type="Gene3D" id="6.10.140.1620">
    <property type="match status" value="1"/>
</dbReference>
<proteinExistence type="inferred from homology"/>
<evidence type="ECO:0000313" key="5">
    <source>
        <dbReference type="Proteomes" id="UP001163823"/>
    </source>
</evidence>
<comment type="function">
    <text evidence="2">Involved in regulation of actin and microtubule organization. Part of a WAVE complex that activates the Arp2/3 complex.</text>
</comment>
<dbReference type="PANTHER" id="PTHR10460:SF10">
    <property type="entry name" value="PROTEIN ABIL3"/>
    <property type="match status" value="1"/>
</dbReference>
<dbReference type="InterPro" id="IPR028457">
    <property type="entry name" value="ABI"/>
</dbReference>
<evidence type="ECO:0000256" key="1">
    <source>
        <dbReference type="ARBA" id="ARBA00010020"/>
    </source>
</evidence>
<protein>
    <submittedName>
        <fullName evidence="4">Protein ABIL2</fullName>
    </submittedName>
</protein>
<dbReference type="AlphaFoldDB" id="A0AAD7LWC8"/>
<gene>
    <name evidence="4" type="ORF">O6P43_014989</name>
</gene>
<comment type="caution">
    <text evidence="4">The sequence shown here is derived from an EMBL/GenBank/DDBJ whole genome shotgun (WGS) entry which is preliminary data.</text>
</comment>
<feature type="compositionally biased region" description="Polar residues" evidence="3">
    <location>
        <begin position="180"/>
        <end position="211"/>
    </location>
</feature>
<reference evidence="4" key="1">
    <citation type="journal article" date="2023" name="Science">
        <title>Elucidation of the pathway for biosynthesis of saponin adjuvants from the soapbark tree.</title>
        <authorList>
            <person name="Reed J."/>
            <person name="Orme A."/>
            <person name="El-Demerdash A."/>
            <person name="Owen C."/>
            <person name="Martin L.B.B."/>
            <person name="Misra R.C."/>
            <person name="Kikuchi S."/>
            <person name="Rejzek M."/>
            <person name="Martin A.C."/>
            <person name="Harkess A."/>
            <person name="Leebens-Mack J."/>
            <person name="Louveau T."/>
            <person name="Stephenson M.J."/>
            <person name="Osbourn A."/>
        </authorList>
    </citation>
    <scope>NUCLEOTIDE SEQUENCE</scope>
    <source>
        <strain evidence="4">S10</strain>
    </source>
</reference>
<comment type="similarity">
    <text evidence="1">Belongs to the ABI family.</text>
</comment>